<reference evidence="1" key="1">
    <citation type="submission" date="2013-11" db="EMBL/GenBank/DDBJ databases">
        <title>The Genome Sequence of Phytophthora parasitica CHvinca01.</title>
        <authorList>
            <consortium name="The Broad Institute Genomics Platform"/>
            <person name="Russ C."/>
            <person name="Tyler B."/>
            <person name="Panabieres F."/>
            <person name="Shan W."/>
            <person name="Tripathy S."/>
            <person name="Grunwald N."/>
            <person name="Machado M."/>
            <person name="Johnson C.S."/>
            <person name="Arredondo F."/>
            <person name="Hong C."/>
            <person name="Coffey M."/>
            <person name="Young S.K."/>
            <person name="Zeng Q."/>
            <person name="Gargeya S."/>
            <person name="Fitzgerald M."/>
            <person name="Abouelleil A."/>
            <person name="Alvarado L."/>
            <person name="Chapman S.B."/>
            <person name="Gainer-Dewar J."/>
            <person name="Goldberg J."/>
            <person name="Griggs A."/>
            <person name="Gujja S."/>
            <person name="Hansen M."/>
            <person name="Howarth C."/>
            <person name="Imamovic A."/>
            <person name="Ireland A."/>
            <person name="Larimer J."/>
            <person name="McCowan C."/>
            <person name="Murphy C."/>
            <person name="Pearson M."/>
            <person name="Poon T.W."/>
            <person name="Priest M."/>
            <person name="Roberts A."/>
            <person name="Saif S."/>
            <person name="Shea T."/>
            <person name="Sykes S."/>
            <person name="Wortman J."/>
            <person name="Nusbaum C."/>
            <person name="Birren B."/>
        </authorList>
    </citation>
    <scope>NUCLEOTIDE SEQUENCE [LARGE SCALE GENOMIC DNA]</scope>
    <source>
        <strain evidence="1">CHvinca01</strain>
    </source>
</reference>
<dbReference type="VEuPathDB" id="FungiDB:PPTG_09874"/>
<accession>W2L993</accession>
<dbReference type="EMBL" id="KI679483">
    <property type="protein sequence ID" value="ETL93996.1"/>
    <property type="molecule type" value="Genomic_DNA"/>
</dbReference>
<evidence type="ECO:0000313" key="1">
    <source>
        <dbReference type="EMBL" id="ETL93996.1"/>
    </source>
</evidence>
<dbReference type="OrthoDB" id="1936100at2759"/>
<organism evidence="1">
    <name type="scientific">Phytophthora nicotianae</name>
    <name type="common">Potato buckeye rot agent</name>
    <name type="synonym">Phytophthora parasitica</name>
    <dbReference type="NCBI Taxonomy" id="4792"/>
    <lineage>
        <taxon>Eukaryota</taxon>
        <taxon>Sar</taxon>
        <taxon>Stramenopiles</taxon>
        <taxon>Oomycota</taxon>
        <taxon>Peronosporomycetes</taxon>
        <taxon>Peronosporales</taxon>
        <taxon>Peronosporaceae</taxon>
        <taxon>Phytophthora</taxon>
    </lineage>
</organism>
<gene>
    <name evidence="1" type="ORF">L917_07969</name>
</gene>
<dbReference type="AlphaFoldDB" id="W2L993"/>
<dbReference type="GO" id="GO:0004356">
    <property type="term" value="F:glutamine synthetase activity"/>
    <property type="evidence" value="ECO:0007669"/>
    <property type="project" value="InterPro"/>
</dbReference>
<protein>
    <submittedName>
        <fullName evidence="1">Uncharacterized protein</fullName>
    </submittedName>
</protein>
<sequence>MSPYPAILVLDLSLPLALKSSSLPDLQWTSQFQASSSSTFFSLNTMSKLDRAVYDQSMTLDVSESVTLAEYVWIGGSGQDLRCKTKTLTKPIVGQNCSVF</sequence>
<dbReference type="InterPro" id="IPR036651">
    <property type="entry name" value="Gln_synt_N_sf"/>
</dbReference>
<dbReference type="Gene3D" id="3.10.20.70">
    <property type="entry name" value="Glutamine synthetase, N-terminal domain"/>
    <property type="match status" value="1"/>
</dbReference>
<dbReference type="Proteomes" id="UP000054423">
    <property type="component" value="Unassembled WGS sequence"/>
</dbReference>
<dbReference type="GO" id="GO:0006542">
    <property type="term" value="P:glutamine biosynthetic process"/>
    <property type="evidence" value="ECO:0007669"/>
    <property type="project" value="InterPro"/>
</dbReference>
<name>W2L993_PHYNI</name>
<proteinExistence type="predicted"/>